<keyword evidence="1" id="KW-0808">Transferase</keyword>
<dbReference type="Proteomes" id="UP000190092">
    <property type="component" value="Unassembled WGS sequence"/>
</dbReference>
<name>A0A1T4MTV7_9HYPH</name>
<accession>A0A1T4MTV7</accession>
<gene>
    <name evidence="1" type="ORF">SAMN02745126_01967</name>
</gene>
<dbReference type="STRING" id="225324.SAMN02745126_01967"/>
<dbReference type="PANTHER" id="PTHR43591:SF24">
    <property type="entry name" value="2-METHOXY-6-POLYPRENYL-1,4-BENZOQUINOL METHYLASE, MITOCHONDRIAL"/>
    <property type="match status" value="1"/>
</dbReference>
<reference evidence="2" key="1">
    <citation type="submission" date="2017-02" db="EMBL/GenBank/DDBJ databases">
        <authorList>
            <person name="Varghese N."/>
            <person name="Submissions S."/>
        </authorList>
    </citation>
    <scope>NUCLEOTIDE SEQUENCE [LARGE SCALE GENOMIC DNA]</scope>
    <source>
        <strain evidence="2">ATCC 27094</strain>
    </source>
</reference>
<dbReference type="RefSeq" id="WP_170920864.1">
    <property type="nucleotide sequence ID" value="NZ_FUWJ01000002.1"/>
</dbReference>
<dbReference type="EMBL" id="FUWJ01000002">
    <property type="protein sequence ID" value="SJZ70286.1"/>
    <property type="molecule type" value="Genomic_DNA"/>
</dbReference>
<keyword evidence="1" id="KW-0489">Methyltransferase</keyword>
<dbReference type="GO" id="GO:0032259">
    <property type="term" value="P:methylation"/>
    <property type="evidence" value="ECO:0007669"/>
    <property type="project" value="UniProtKB-KW"/>
</dbReference>
<protein>
    <submittedName>
        <fullName evidence="1">Ubiquinone/menaquinone biosynthesis C-methylase UbiE</fullName>
    </submittedName>
</protein>
<keyword evidence="2" id="KW-1185">Reference proteome</keyword>
<dbReference type="AlphaFoldDB" id="A0A1T4MTV7"/>
<dbReference type="GO" id="GO:0008168">
    <property type="term" value="F:methyltransferase activity"/>
    <property type="evidence" value="ECO:0007669"/>
    <property type="project" value="UniProtKB-KW"/>
</dbReference>
<dbReference type="PANTHER" id="PTHR43591">
    <property type="entry name" value="METHYLTRANSFERASE"/>
    <property type="match status" value="1"/>
</dbReference>
<evidence type="ECO:0000313" key="1">
    <source>
        <dbReference type="EMBL" id="SJZ70286.1"/>
    </source>
</evidence>
<dbReference type="InterPro" id="IPR029063">
    <property type="entry name" value="SAM-dependent_MTases_sf"/>
</dbReference>
<dbReference type="Pfam" id="PF01209">
    <property type="entry name" value="Ubie_methyltran"/>
    <property type="match status" value="1"/>
</dbReference>
<dbReference type="CDD" id="cd02440">
    <property type="entry name" value="AdoMet_MTases"/>
    <property type="match status" value="1"/>
</dbReference>
<sequence>MADLASIAAALQHATDKDVLAAFPAYTRQPLTFELNALERILFPILKVPTEALIRLLLRPRRGAVGGLDQAEVDAVYDKEAAGYDVKHHRTTRGQDLFWRRAAGWLVASAPEPRPRVLDLCTGTGLTALEIVRVLAEHGRTAEIVGLDYNEAMLVGARNRREFKSSSAISFVRGDATKMTGQVPAGFQALAPASFDIVVQVFGIGGIGDPVAVAGEALSVLREGGRFLLIDMHRPILGLPGEIPLPGAWVRVPRYELYAYADTTLPLVLSRLWGWRDPTLDFYLAPLVCREEEGVPYGFRLLWRIVESERWWFGLPMMPTCRLLLEKVRLDRTEYERRRRILTLIGAEPS</sequence>
<keyword evidence="1" id="KW-0830">Ubiquinone</keyword>
<dbReference type="SUPFAM" id="SSF53335">
    <property type="entry name" value="S-adenosyl-L-methionine-dependent methyltransferases"/>
    <property type="match status" value="1"/>
</dbReference>
<organism evidence="1 2">
    <name type="scientific">Enhydrobacter aerosaccus</name>
    <dbReference type="NCBI Taxonomy" id="225324"/>
    <lineage>
        <taxon>Bacteria</taxon>
        <taxon>Pseudomonadati</taxon>
        <taxon>Pseudomonadota</taxon>
        <taxon>Alphaproteobacteria</taxon>
        <taxon>Hyphomicrobiales</taxon>
        <taxon>Enhydrobacter</taxon>
    </lineage>
</organism>
<evidence type="ECO:0000313" key="2">
    <source>
        <dbReference type="Proteomes" id="UP000190092"/>
    </source>
</evidence>
<dbReference type="Gene3D" id="3.40.50.150">
    <property type="entry name" value="Vaccinia Virus protein VP39"/>
    <property type="match status" value="1"/>
</dbReference>
<proteinExistence type="predicted"/>